<dbReference type="Pfam" id="PF20067">
    <property type="entry name" value="SSL_N"/>
    <property type="match status" value="1"/>
</dbReference>
<sequence>MTVPRPRAPWLIRPAKLPATTPPPLDGAWAPADARIDAAELIAIPGGHPPEDVAVDGAGAVYCGTEDGRLWRYTGEFAELADTGGRPLGIEADPRDGTLIVCDAYRGLLRVTPDGAITDLTRTAAGTPIMMCNNAAIAGDGVVYFSDSSSRFPVSHWRRDLLEHQPNGRVLAYDPASGETSVVANGMYFPNGVALTPDESALLVCETVAHRLSRIDLSSGEVTHLGDLPAYPDNMSAVGDGTFWIALASLRVPIAERLLPHPNVRRIAAVLPQRLQPQPLPHTIVARVDAAGAVLETLHGPTGHYPMLTGVRQAGDTLWLASLTEPALARVALD</sequence>
<evidence type="ECO:0000313" key="6">
    <source>
        <dbReference type="Proteomes" id="UP001500620"/>
    </source>
</evidence>
<evidence type="ECO:0000256" key="2">
    <source>
        <dbReference type="ARBA" id="ARBA00022553"/>
    </source>
</evidence>
<dbReference type="InterPro" id="IPR011042">
    <property type="entry name" value="6-blade_b-propeller_TolB-like"/>
</dbReference>
<proteinExistence type="inferred from homology"/>
<reference evidence="6" key="1">
    <citation type="journal article" date="2019" name="Int. J. Syst. Evol. Microbiol.">
        <title>The Global Catalogue of Microorganisms (GCM) 10K type strain sequencing project: providing services to taxonomists for standard genome sequencing and annotation.</title>
        <authorList>
            <consortium name="The Broad Institute Genomics Platform"/>
            <consortium name="The Broad Institute Genome Sequencing Center for Infectious Disease"/>
            <person name="Wu L."/>
            <person name="Ma J."/>
        </authorList>
    </citation>
    <scope>NUCLEOTIDE SEQUENCE [LARGE SCALE GENOMIC DNA]</scope>
    <source>
        <strain evidence="6">JCM 17441</strain>
    </source>
</reference>
<gene>
    <name evidence="5" type="ORF">GCM10022255_030510</name>
</gene>
<comment type="similarity">
    <text evidence="1">Belongs to the strictosidine synthase family.</text>
</comment>
<dbReference type="SUPFAM" id="SSF63829">
    <property type="entry name" value="Calcium-dependent phosphotriesterase"/>
    <property type="match status" value="1"/>
</dbReference>
<dbReference type="Gene3D" id="2.120.10.30">
    <property type="entry name" value="TolB, C-terminal domain"/>
    <property type="match status" value="1"/>
</dbReference>
<protein>
    <submittedName>
        <fullName evidence="5">SMP-30/gluconolactonase/LRE family protein</fullName>
    </submittedName>
</protein>
<evidence type="ECO:0000256" key="3">
    <source>
        <dbReference type="ARBA" id="ARBA00023180"/>
    </source>
</evidence>
<dbReference type="InterPro" id="IPR018119">
    <property type="entry name" value="Strictosidine_synth_cons-reg"/>
</dbReference>
<evidence type="ECO:0000313" key="5">
    <source>
        <dbReference type="EMBL" id="GAA4248848.1"/>
    </source>
</evidence>
<evidence type="ECO:0000259" key="4">
    <source>
        <dbReference type="Pfam" id="PF03088"/>
    </source>
</evidence>
<evidence type="ECO:0000256" key="1">
    <source>
        <dbReference type="ARBA" id="ARBA00009191"/>
    </source>
</evidence>
<dbReference type="PANTHER" id="PTHR10426">
    <property type="entry name" value="STRICTOSIDINE SYNTHASE-RELATED"/>
    <property type="match status" value="1"/>
</dbReference>
<organism evidence="5 6">
    <name type="scientific">Dactylosporangium darangshiense</name>
    <dbReference type="NCBI Taxonomy" id="579108"/>
    <lineage>
        <taxon>Bacteria</taxon>
        <taxon>Bacillati</taxon>
        <taxon>Actinomycetota</taxon>
        <taxon>Actinomycetes</taxon>
        <taxon>Micromonosporales</taxon>
        <taxon>Micromonosporaceae</taxon>
        <taxon>Dactylosporangium</taxon>
    </lineage>
</organism>
<keyword evidence="6" id="KW-1185">Reference proteome</keyword>
<dbReference type="PANTHER" id="PTHR10426:SF88">
    <property type="entry name" value="ADIPOCYTE PLASMA MEMBRANE-ASSOCIATED PROTEIN HEMOMUCIN-RELATED"/>
    <property type="match status" value="1"/>
</dbReference>
<name>A0ABP8D6Y4_9ACTN</name>
<keyword evidence="2" id="KW-0597">Phosphoprotein</keyword>
<dbReference type="Pfam" id="PF03088">
    <property type="entry name" value="Str_synth"/>
    <property type="match status" value="1"/>
</dbReference>
<dbReference type="RefSeq" id="WP_345126592.1">
    <property type="nucleotide sequence ID" value="NZ_BAABAT010000006.1"/>
</dbReference>
<accession>A0ABP8D6Y4</accession>
<feature type="domain" description="Strictosidine synthase conserved region" evidence="4">
    <location>
        <begin position="137"/>
        <end position="214"/>
    </location>
</feature>
<comment type="caution">
    <text evidence="5">The sequence shown here is derived from an EMBL/GenBank/DDBJ whole genome shotgun (WGS) entry which is preliminary data.</text>
</comment>
<keyword evidence="3" id="KW-0325">Glycoprotein</keyword>
<dbReference type="EMBL" id="BAABAT010000006">
    <property type="protein sequence ID" value="GAA4248848.1"/>
    <property type="molecule type" value="Genomic_DNA"/>
</dbReference>
<dbReference type="Proteomes" id="UP001500620">
    <property type="component" value="Unassembled WGS sequence"/>
</dbReference>